<evidence type="ECO:0000256" key="9">
    <source>
        <dbReference type="RuleBase" id="RU366075"/>
    </source>
</evidence>
<dbReference type="RefSeq" id="WP_104700196.1">
    <property type="nucleotide sequence ID" value="NZ_FZPP01000022.1"/>
</dbReference>
<dbReference type="SMART" id="SM00671">
    <property type="entry name" value="SEL1"/>
    <property type="match status" value="7"/>
</dbReference>
<dbReference type="GO" id="GO:0005576">
    <property type="term" value="C:extracellular region"/>
    <property type="evidence" value="ECO:0007669"/>
    <property type="project" value="UniProtKB-SubCell"/>
</dbReference>
<evidence type="ECO:0000313" key="10">
    <source>
        <dbReference type="EMBL" id="RDU60010.1"/>
    </source>
</evidence>
<dbReference type="InterPro" id="IPR006597">
    <property type="entry name" value="Sel1-like"/>
</dbReference>
<sequence length="386" mass="42698">MKNIVISLYIVLYLFFTACSEQPSISSSQTSHFPCDNKENCLKSIEQLEAQNDIARLTHFLGKACQYGDGNSCYKLASNIVKAKNDEEIPKILELVEKACDLEHNPGCMVLGDLYIEGESLKQDILKARGFYSKACDLGNKEGCHKKMEIDCEGENTTIGSVACVFLADYAIDIGDFVKAAQYYMKACYLSSFTCSGLAALYKVGIGVKQDLQKALELYTKACDAENANSCLMVGFAYGRDFHEFGIKQNTTKAKGLYAKACDLDNADACMLLGSIMDDEKQYAKSVKFYTKGCYLDKPSYSACGFLASMYQYGVGVKQDFFRAVELFNKSCSGGVSVACEMLGNLYIEGKGVRQDLYKAKQLYGRACDLGEQLGCDKYKILNENF</sequence>
<organism evidence="10 11">
    <name type="scientific">Helicobacter marmotae</name>
    <dbReference type="NCBI Taxonomy" id="152490"/>
    <lineage>
        <taxon>Bacteria</taxon>
        <taxon>Pseudomonadati</taxon>
        <taxon>Campylobacterota</taxon>
        <taxon>Epsilonproteobacteria</taxon>
        <taxon>Campylobacterales</taxon>
        <taxon>Helicobacteraceae</taxon>
        <taxon>Helicobacter</taxon>
    </lineage>
</organism>
<dbReference type="EC" id="3.5.2.6" evidence="3 9"/>
<keyword evidence="5 9" id="KW-0378">Hydrolase</keyword>
<keyword evidence="9" id="KW-0964">Secreted</keyword>
<keyword evidence="11" id="KW-1185">Reference proteome</keyword>
<dbReference type="GO" id="GO:0008800">
    <property type="term" value="F:beta-lactamase activity"/>
    <property type="evidence" value="ECO:0007669"/>
    <property type="project" value="UniProtKB-UniRule"/>
</dbReference>
<evidence type="ECO:0000313" key="11">
    <source>
        <dbReference type="Proteomes" id="UP000256599"/>
    </source>
</evidence>
<comment type="subcellular location">
    <subcellularLocation>
        <location evidence="9">Secreted</location>
    </subcellularLocation>
</comment>
<comment type="caution">
    <text evidence="10">The sequence shown here is derived from an EMBL/GenBank/DDBJ whole genome shotgun (WGS) entry which is preliminary data.</text>
</comment>
<dbReference type="Proteomes" id="UP000256599">
    <property type="component" value="Unassembled WGS sequence"/>
</dbReference>
<keyword evidence="7" id="KW-1015">Disulfide bond</keyword>
<gene>
    <name evidence="10" type="ORF">CQA63_04455</name>
</gene>
<dbReference type="Gene3D" id="1.25.40.10">
    <property type="entry name" value="Tetratricopeptide repeat domain"/>
    <property type="match status" value="3"/>
</dbReference>
<dbReference type="GO" id="GO:0046677">
    <property type="term" value="P:response to antibiotic"/>
    <property type="evidence" value="ECO:0007669"/>
    <property type="project" value="UniProtKB-KW"/>
</dbReference>
<keyword evidence="8" id="KW-0046">Antibiotic resistance</keyword>
<dbReference type="OrthoDB" id="5330140at2"/>
<comment type="similarity">
    <text evidence="2 9">Belongs to the hcp beta-lactamase family.</text>
</comment>
<evidence type="ECO:0000256" key="8">
    <source>
        <dbReference type="ARBA" id="ARBA00023251"/>
    </source>
</evidence>
<dbReference type="AlphaFoldDB" id="A0A3D8I4C3"/>
<evidence type="ECO:0000256" key="3">
    <source>
        <dbReference type="ARBA" id="ARBA00012865"/>
    </source>
</evidence>
<dbReference type="InterPro" id="IPR011990">
    <property type="entry name" value="TPR-like_helical_dom_sf"/>
</dbReference>
<evidence type="ECO:0000256" key="5">
    <source>
        <dbReference type="ARBA" id="ARBA00022801"/>
    </source>
</evidence>
<dbReference type="PROSITE" id="PS51257">
    <property type="entry name" value="PROKAR_LIPOPROTEIN"/>
    <property type="match status" value="1"/>
</dbReference>
<proteinExistence type="inferred from homology"/>
<evidence type="ECO:0000256" key="2">
    <source>
        <dbReference type="ARBA" id="ARBA00008486"/>
    </source>
</evidence>
<dbReference type="PANTHER" id="PTHR13891:SF1">
    <property type="entry name" value="CYTOCHROME C OXIDASE ASSEMBLY FACTOR 7"/>
    <property type="match status" value="1"/>
</dbReference>
<evidence type="ECO:0000256" key="6">
    <source>
        <dbReference type="ARBA" id="ARBA00022803"/>
    </source>
</evidence>
<comment type="catalytic activity">
    <reaction evidence="1 9">
        <text>a beta-lactam + H2O = a substituted beta-amino acid</text>
        <dbReference type="Rhea" id="RHEA:20401"/>
        <dbReference type="ChEBI" id="CHEBI:15377"/>
        <dbReference type="ChEBI" id="CHEBI:35627"/>
        <dbReference type="ChEBI" id="CHEBI:140347"/>
        <dbReference type="EC" id="3.5.2.6"/>
    </reaction>
</comment>
<comment type="function">
    <text evidence="9">Hydrolyzes 6-aminopenicillinic acid and 7-aminocephalosporanic acid (ACA) derivatives.</text>
</comment>
<evidence type="ECO:0000256" key="7">
    <source>
        <dbReference type="ARBA" id="ARBA00023157"/>
    </source>
</evidence>
<dbReference type="SUPFAM" id="SSF81901">
    <property type="entry name" value="HCP-like"/>
    <property type="match status" value="2"/>
</dbReference>
<keyword evidence="6" id="KW-0802">TPR repeat</keyword>
<protein>
    <recommendedName>
        <fullName evidence="3 9">Beta-lactamase</fullName>
        <ecNumber evidence="3 9">3.5.2.6</ecNumber>
    </recommendedName>
</protein>
<accession>A0A3D8I4C3</accession>
<name>A0A3D8I4C3_9HELI</name>
<reference evidence="10 11" key="1">
    <citation type="submission" date="2018-04" db="EMBL/GenBank/DDBJ databases">
        <title>Novel Campyloabacter and Helicobacter Species and Strains.</title>
        <authorList>
            <person name="Mannion A.J."/>
            <person name="Shen Z."/>
            <person name="Fox J.G."/>
        </authorList>
    </citation>
    <scope>NUCLEOTIDE SEQUENCE [LARGE SCALE GENOMIC DNA]</scope>
    <source>
        <strain evidence="10 11">MIT 98-6070</strain>
    </source>
</reference>
<dbReference type="Pfam" id="PF08238">
    <property type="entry name" value="Sel1"/>
    <property type="match status" value="6"/>
</dbReference>
<dbReference type="EMBL" id="NXLR01000006">
    <property type="protein sequence ID" value="RDU60010.1"/>
    <property type="molecule type" value="Genomic_DNA"/>
</dbReference>
<evidence type="ECO:0000256" key="1">
    <source>
        <dbReference type="ARBA" id="ARBA00001526"/>
    </source>
</evidence>
<keyword evidence="4" id="KW-0677">Repeat</keyword>
<dbReference type="InterPro" id="IPR040239">
    <property type="entry name" value="HcpB-like"/>
</dbReference>
<dbReference type="PANTHER" id="PTHR13891">
    <property type="entry name" value="CYTOCHROME C OXIDASE ASSEMBLY FACTOR 7"/>
    <property type="match status" value="1"/>
</dbReference>
<evidence type="ECO:0000256" key="4">
    <source>
        <dbReference type="ARBA" id="ARBA00022737"/>
    </source>
</evidence>